<dbReference type="PANTHER" id="PTHR22916:SF51">
    <property type="entry name" value="GLYCOSYLTRANSFERASE EPSH-RELATED"/>
    <property type="match status" value="1"/>
</dbReference>
<dbReference type="InterPro" id="IPR001173">
    <property type="entry name" value="Glyco_trans_2-like"/>
</dbReference>
<evidence type="ECO:0000313" key="5">
    <source>
        <dbReference type="EMBL" id="KAA8999762.1"/>
    </source>
</evidence>
<accession>A0A5J5FZL9</accession>
<comment type="similarity">
    <text evidence="1">Belongs to the glycosyltransferase 2 family.</text>
</comment>
<dbReference type="PANTHER" id="PTHR22916">
    <property type="entry name" value="GLYCOSYLTRANSFERASE"/>
    <property type="match status" value="1"/>
</dbReference>
<organism evidence="5 6">
    <name type="scientific">Paenibacillus spiritus</name>
    <dbReference type="NCBI Taxonomy" id="2496557"/>
    <lineage>
        <taxon>Bacteria</taxon>
        <taxon>Bacillati</taxon>
        <taxon>Bacillota</taxon>
        <taxon>Bacilli</taxon>
        <taxon>Bacillales</taxon>
        <taxon>Paenibacillaceae</taxon>
        <taxon>Paenibacillus</taxon>
    </lineage>
</organism>
<dbReference type="Proteomes" id="UP000367750">
    <property type="component" value="Unassembled WGS sequence"/>
</dbReference>
<dbReference type="OrthoDB" id="396512at2"/>
<evidence type="ECO:0000256" key="3">
    <source>
        <dbReference type="ARBA" id="ARBA00022679"/>
    </source>
</evidence>
<keyword evidence="6" id="KW-1185">Reference proteome</keyword>
<name>A0A5J5FZL9_9BACL</name>
<keyword evidence="3 5" id="KW-0808">Transferase</keyword>
<keyword evidence="2" id="KW-0328">Glycosyltransferase</keyword>
<evidence type="ECO:0000256" key="1">
    <source>
        <dbReference type="ARBA" id="ARBA00006739"/>
    </source>
</evidence>
<protein>
    <submittedName>
        <fullName evidence="5">Glycosyltransferase</fullName>
    </submittedName>
</protein>
<comment type="caution">
    <text evidence="5">The sequence shown here is derived from an EMBL/GenBank/DDBJ whole genome shotgun (WGS) entry which is preliminary data.</text>
</comment>
<reference evidence="5 6" key="1">
    <citation type="submission" date="2019-09" db="EMBL/GenBank/DDBJ databases">
        <title>Bacillus ochoae sp. nov., Paenibacillus whitsoniae sp. nov., Paenibacillus spiritus sp. nov. Isolated from the Mars Exploration Rover during spacecraft assembly.</title>
        <authorList>
            <person name="Seuylemezian A."/>
            <person name="Vaishampayan P."/>
        </authorList>
    </citation>
    <scope>NUCLEOTIDE SEQUENCE [LARGE SCALE GENOMIC DNA]</scope>
    <source>
        <strain evidence="5 6">MER_111</strain>
    </source>
</reference>
<evidence type="ECO:0000256" key="2">
    <source>
        <dbReference type="ARBA" id="ARBA00022676"/>
    </source>
</evidence>
<evidence type="ECO:0000313" key="6">
    <source>
        <dbReference type="Proteomes" id="UP000367750"/>
    </source>
</evidence>
<dbReference type="InterPro" id="IPR029044">
    <property type="entry name" value="Nucleotide-diphossugar_trans"/>
</dbReference>
<feature type="domain" description="Glycosyltransferase 2-like" evidence="4">
    <location>
        <begin position="10"/>
        <end position="136"/>
    </location>
</feature>
<dbReference type="GO" id="GO:0016757">
    <property type="term" value="F:glycosyltransferase activity"/>
    <property type="evidence" value="ECO:0007669"/>
    <property type="project" value="UniProtKB-KW"/>
</dbReference>
<dbReference type="Gene3D" id="3.90.550.10">
    <property type="entry name" value="Spore Coat Polysaccharide Biosynthesis Protein SpsA, Chain A"/>
    <property type="match status" value="1"/>
</dbReference>
<evidence type="ECO:0000259" key="4">
    <source>
        <dbReference type="Pfam" id="PF00535"/>
    </source>
</evidence>
<dbReference type="EMBL" id="VYKK01000022">
    <property type="protein sequence ID" value="KAA8999762.1"/>
    <property type="molecule type" value="Genomic_DNA"/>
</dbReference>
<gene>
    <name evidence="5" type="ORF">F4V43_15675</name>
</gene>
<dbReference type="AlphaFoldDB" id="A0A5J5FZL9"/>
<sequence length="341" mass="39133">MWQVEKPEISIIVPVYRVEAYIRKCVDSILAQTYTRYELILVDDGSPDGCPAICDEYAARDARVRVIHKTNGGLSDARNRALDQAKGTYIGFVDSDDWIAPTMFEELHRAAEASGADIAVCCHYEAAGDELKRMNDFSGYPAILNRTEALGELLLDRRIQNLAWDKLYRRELFEDVRYPAGMAFEDIPTTYRLFLKADRVALVDRALYYYVQRKESISGTYTLAKRVDKFNGTSRKYADIRRDYGEAIPKEKWDYFIFRMVDEGVGLYNDLLRESKSRRYAVDTETIKRFLKSNLPAILSAKTVSPRLKTAAFALSANEWLYDRIFGTLHALTGRDRSRVS</sequence>
<proteinExistence type="inferred from homology"/>
<dbReference type="Pfam" id="PF00535">
    <property type="entry name" value="Glycos_transf_2"/>
    <property type="match status" value="1"/>
</dbReference>
<dbReference type="CDD" id="cd00761">
    <property type="entry name" value="Glyco_tranf_GTA_type"/>
    <property type="match status" value="1"/>
</dbReference>
<dbReference type="SUPFAM" id="SSF53448">
    <property type="entry name" value="Nucleotide-diphospho-sugar transferases"/>
    <property type="match status" value="1"/>
</dbReference>